<dbReference type="Proteomes" id="UP000249614">
    <property type="component" value="Unassembled WGS sequence"/>
</dbReference>
<organism evidence="1 2">
    <name type="scientific">Stenotrophomonas maltophilia</name>
    <name type="common">Pseudomonas maltophilia</name>
    <name type="synonym">Xanthomonas maltophilia</name>
    <dbReference type="NCBI Taxonomy" id="40324"/>
    <lineage>
        <taxon>Bacteria</taxon>
        <taxon>Pseudomonadati</taxon>
        <taxon>Pseudomonadota</taxon>
        <taxon>Gammaproteobacteria</taxon>
        <taxon>Lysobacterales</taxon>
        <taxon>Lysobacteraceae</taxon>
        <taxon>Stenotrophomonas</taxon>
        <taxon>Stenotrophomonas maltophilia group</taxon>
    </lineage>
</organism>
<comment type="caution">
    <text evidence="1">The sequence shown here is derived from an EMBL/GenBank/DDBJ whole genome shotgun (WGS) entry which is preliminary data.</text>
</comment>
<evidence type="ECO:0000313" key="2">
    <source>
        <dbReference type="Proteomes" id="UP000249614"/>
    </source>
</evidence>
<accession>A0A2W6IDM4</accession>
<reference evidence="1 2" key="1">
    <citation type="submission" date="2016-05" db="EMBL/GenBank/DDBJ databases">
        <authorList>
            <person name="Lavstsen T."/>
            <person name="Jespersen J.S."/>
        </authorList>
    </citation>
    <scope>NUCLEOTIDE SEQUENCE [LARGE SCALE GENOMIC DNA]</scope>
    <source>
        <strain evidence="1 2">SM-5815</strain>
    </source>
</reference>
<sequence length="232" mass="25949">MRLIESFDRVKCLYDASVASDAQFLVRVVGDALAAGFEIPATGIFLSEEKYASGTNARAVVDDLFFRTVPLARPRADAERGGKGLKTEPNDAIRSVVFDELRRISGLRAETIIRGENQFEVREPGKTHYLDIPLQSNRALGTIVSARFAKRKDAELRLLRADNDLQIAKRVYRGDRMLMYVVRHDSGAAAAERFDELLDDFSWKFSRVGVEMKSYSDPLLVAEDVVTDMLAA</sequence>
<dbReference type="EMBL" id="LXXM01000113">
    <property type="protein sequence ID" value="PZS93750.1"/>
    <property type="molecule type" value="Genomic_DNA"/>
</dbReference>
<protein>
    <submittedName>
        <fullName evidence="1">Uncharacterized protein</fullName>
    </submittedName>
</protein>
<evidence type="ECO:0000313" key="1">
    <source>
        <dbReference type="EMBL" id="PZS93750.1"/>
    </source>
</evidence>
<dbReference type="AlphaFoldDB" id="A0A2W6IDM4"/>
<gene>
    <name evidence="1" type="ORF">A7X83_05325</name>
</gene>
<dbReference type="RefSeq" id="WP_111111999.1">
    <property type="nucleotide sequence ID" value="NZ_LXXM01000113.1"/>
</dbReference>
<proteinExistence type="predicted"/>
<name>A0A2W6IDM4_STEMA</name>